<protein>
    <submittedName>
        <fullName evidence="1">Uncharacterized protein</fullName>
    </submittedName>
</protein>
<proteinExistence type="predicted"/>
<reference evidence="1" key="1">
    <citation type="submission" date="2014-11" db="EMBL/GenBank/DDBJ databases">
        <authorList>
            <person name="Amaro Gonzalez C."/>
        </authorList>
    </citation>
    <scope>NUCLEOTIDE SEQUENCE</scope>
</reference>
<reference evidence="1" key="2">
    <citation type="journal article" date="2015" name="Fish Shellfish Immunol.">
        <title>Early steps in the European eel (Anguilla anguilla)-Vibrio vulnificus interaction in the gills: Role of the RtxA13 toxin.</title>
        <authorList>
            <person name="Callol A."/>
            <person name="Pajuelo D."/>
            <person name="Ebbesson L."/>
            <person name="Teles M."/>
            <person name="MacKenzie S."/>
            <person name="Amaro C."/>
        </authorList>
    </citation>
    <scope>NUCLEOTIDE SEQUENCE</scope>
</reference>
<sequence>MTFTLTALKYHSFLSTFTH</sequence>
<evidence type="ECO:0000313" key="1">
    <source>
        <dbReference type="EMBL" id="JAH75928.1"/>
    </source>
</evidence>
<dbReference type="AlphaFoldDB" id="A0A0E9VFF9"/>
<accession>A0A0E9VFF9</accession>
<name>A0A0E9VFF9_ANGAN</name>
<organism evidence="1">
    <name type="scientific">Anguilla anguilla</name>
    <name type="common">European freshwater eel</name>
    <name type="synonym">Muraena anguilla</name>
    <dbReference type="NCBI Taxonomy" id="7936"/>
    <lineage>
        <taxon>Eukaryota</taxon>
        <taxon>Metazoa</taxon>
        <taxon>Chordata</taxon>
        <taxon>Craniata</taxon>
        <taxon>Vertebrata</taxon>
        <taxon>Euteleostomi</taxon>
        <taxon>Actinopterygii</taxon>
        <taxon>Neopterygii</taxon>
        <taxon>Teleostei</taxon>
        <taxon>Anguilliformes</taxon>
        <taxon>Anguillidae</taxon>
        <taxon>Anguilla</taxon>
    </lineage>
</organism>
<dbReference type="EMBL" id="GBXM01032649">
    <property type="protein sequence ID" value="JAH75928.1"/>
    <property type="molecule type" value="Transcribed_RNA"/>
</dbReference>